<sequence>MPPAVAAPATPVATPSPAGLAAAAGRAVPTVAVALDLLVRRGATSARLSLRPEALGGVDVHLRQTALGLDVRLTAEGAEAGRALAASAESLRRQLEGQGLTVLRLEVVEQQASAAGDGPSGERRDAPSQAGTEGRRDGTGGHDARRLAVDLPADPTDPRTTLTLPDGALVDVLA</sequence>
<dbReference type="Pfam" id="PF02120">
    <property type="entry name" value="Flg_hook"/>
    <property type="match status" value="1"/>
</dbReference>
<feature type="compositionally biased region" description="Basic and acidic residues" evidence="1">
    <location>
        <begin position="133"/>
        <end position="148"/>
    </location>
</feature>
<evidence type="ECO:0000313" key="3">
    <source>
        <dbReference type="EMBL" id="CAB4927229.1"/>
    </source>
</evidence>
<gene>
    <name evidence="3" type="ORF">UFOPK3564_02166</name>
</gene>
<accession>A0A6J7I913</accession>
<reference evidence="3" key="1">
    <citation type="submission" date="2020-05" db="EMBL/GenBank/DDBJ databases">
        <authorList>
            <person name="Chiriac C."/>
            <person name="Salcher M."/>
            <person name="Ghai R."/>
            <person name="Kavagutti S V."/>
        </authorList>
    </citation>
    <scope>NUCLEOTIDE SEQUENCE</scope>
</reference>
<organism evidence="3">
    <name type="scientific">freshwater metagenome</name>
    <dbReference type="NCBI Taxonomy" id="449393"/>
    <lineage>
        <taxon>unclassified sequences</taxon>
        <taxon>metagenomes</taxon>
        <taxon>ecological metagenomes</taxon>
    </lineage>
</organism>
<feature type="domain" description="Flagellar hook-length control protein-like C-terminal" evidence="2">
    <location>
        <begin position="40"/>
        <end position="113"/>
    </location>
</feature>
<name>A0A6J7I913_9ZZZZ</name>
<dbReference type="CDD" id="cd17470">
    <property type="entry name" value="T3SS_Flik_C"/>
    <property type="match status" value="1"/>
</dbReference>
<dbReference type="InterPro" id="IPR021136">
    <property type="entry name" value="Flagellar_hook_control-like_C"/>
</dbReference>
<dbReference type="EMBL" id="CAFBMK010000140">
    <property type="protein sequence ID" value="CAB4927229.1"/>
    <property type="molecule type" value="Genomic_DNA"/>
</dbReference>
<dbReference type="Gene3D" id="3.30.750.140">
    <property type="match status" value="1"/>
</dbReference>
<feature type="compositionally biased region" description="Low complexity" evidence="1">
    <location>
        <begin position="150"/>
        <end position="162"/>
    </location>
</feature>
<evidence type="ECO:0000259" key="2">
    <source>
        <dbReference type="Pfam" id="PF02120"/>
    </source>
</evidence>
<dbReference type="AlphaFoldDB" id="A0A6J7I913"/>
<feature type="region of interest" description="Disordered" evidence="1">
    <location>
        <begin position="111"/>
        <end position="162"/>
    </location>
</feature>
<evidence type="ECO:0000256" key="1">
    <source>
        <dbReference type="SAM" id="MobiDB-lite"/>
    </source>
</evidence>
<protein>
    <submittedName>
        <fullName evidence="3">Unannotated protein</fullName>
    </submittedName>
</protein>
<proteinExistence type="predicted"/>
<dbReference type="InterPro" id="IPR038610">
    <property type="entry name" value="FliK-like_C_sf"/>
</dbReference>